<accession>A0AB35BWT8</accession>
<evidence type="ECO:0000259" key="1">
    <source>
        <dbReference type="Pfam" id="PF04230"/>
    </source>
</evidence>
<organism evidence="2 3">
    <name type="scientific">Wohlfahrtiimonas chitiniclastica</name>
    <dbReference type="NCBI Taxonomy" id="400946"/>
    <lineage>
        <taxon>Bacteria</taxon>
        <taxon>Pseudomonadati</taxon>
        <taxon>Pseudomonadota</taxon>
        <taxon>Gammaproteobacteria</taxon>
        <taxon>Cardiobacteriales</taxon>
        <taxon>Ignatzschineriaceae</taxon>
        <taxon>Wohlfahrtiimonas</taxon>
    </lineage>
</organism>
<keyword evidence="2" id="KW-0808">Transferase</keyword>
<feature type="domain" description="Polysaccharide pyruvyl transferase" evidence="1">
    <location>
        <begin position="20"/>
        <end position="229"/>
    </location>
</feature>
<dbReference type="InterPro" id="IPR007345">
    <property type="entry name" value="Polysacch_pyruvyl_Trfase"/>
</dbReference>
<sequence>MMKFQILALHYITTQELANYTNEQKFDAVVVGSDQVWRKAYINDRYYQSYFLDFIPPNSKIKKIAYAASFGKDTWEGKGDEEQISELLKQFSGISVREASGVDVCRAVFNIENVEHVLDPTLLMDKEFYLDIIRKYDVSNMPVKKMVTYVLDEAKDKRTIINNYQQSLNINENETLHLKGFSQLNRAAYSVPEWLFAIANADFVITDSFHGMVFSIIFEKQFIVIGNKNRGLARFNSILKLLGLESNLSISTNQVGLKIPYINYSEINEKLSSFRESSKIFISQLLN</sequence>
<gene>
    <name evidence="2" type="ORF">J7561_05940</name>
</gene>
<proteinExistence type="predicted"/>
<evidence type="ECO:0000313" key="2">
    <source>
        <dbReference type="EMBL" id="MBS7824744.1"/>
    </source>
</evidence>
<dbReference type="GO" id="GO:0016740">
    <property type="term" value="F:transferase activity"/>
    <property type="evidence" value="ECO:0007669"/>
    <property type="project" value="UniProtKB-KW"/>
</dbReference>
<dbReference type="Proteomes" id="UP000680020">
    <property type="component" value="Unassembled WGS sequence"/>
</dbReference>
<dbReference type="AlphaFoldDB" id="A0AB35BWT8"/>
<comment type="caution">
    <text evidence="2">The sequence shown here is derived from an EMBL/GenBank/DDBJ whole genome shotgun (WGS) entry which is preliminary data.</text>
</comment>
<dbReference type="EMBL" id="JAGIBU010000004">
    <property type="protein sequence ID" value="MBS7824744.1"/>
    <property type="molecule type" value="Genomic_DNA"/>
</dbReference>
<dbReference type="RefSeq" id="WP_213403918.1">
    <property type="nucleotide sequence ID" value="NZ_JAGIBT010000005.1"/>
</dbReference>
<protein>
    <submittedName>
        <fullName evidence="2">Polysaccharide pyruvyl transferase family protein</fullName>
    </submittedName>
</protein>
<dbReference type="Pfam" id="PF04230">
    <property type="entry name" value="PS_pyruv_trans"/>
    <property type="match status" value="1"/>
</dbReference>
<evidence type="ECO:0000313" key="3">
    <source>
        <dbReference type="Proteomes" id="UP000680020"/>
    </source>
</evidence>
<reference evidence="2" key="1">
    <citation type="submission" date="2021-03" db="EMBL/GenBank/DDBJ databases">
        <title>Identification and antibiotic profiling of Wohlfahrtiimonas chitiniclastica, an underestimated human pathogen.</title>
        <authorList>
            <person name="Kopf A."/>
            <person name="Bunk B."/>
            <person name="Coldewey S."/>
            <person name="Gunzer F."/>
            <person name="Riedel T."/>
            <person name="Schroettner P."/>
        </authorList>
    </citation>
    <scope>NUCLEOTIDE SEQUENCE</scope>
    <source>
        <strain evidence="2">DSM 100917</strain>
    </source>
</reference>
<name>A0AB35BWT8_9GAMM</name>